<evidence type="ECO:0000313" key="6">
    <source>
        <dbReference type="EMBL" id="GGM26192.1"/>
    </source>
</evidence>
<dbReference type="InterPro" id="IPR050773">
    <property type="entry name" value="CbxX/CfxQ_RuBisCO_ESX"/>
</dbReference>
<sequence>MSGGTRSGGAALTDALDALAATGSAAGLAAAAARGEGERLAAAVAESSPGAPADWLDATHRPPGGLQPFFDAAVGARRWRSAPTDLLAALVADASPHATAYAEALAAVVDAAAELGDPSISAIAAAEGTKAVHRGAARGREAGTAGPGGGPRTARPVRAPGTVSQDTDSYGASAAGPDALPATSGTAEVDGTATSEPPARPLSELLAELEALVGLRSVKTEIRQQTELLRVERLRQEAGLNAPTLTRHLVFVGNPGTGKTTVGRLVAGIYRALGLLEKGHLVEVDRSELVAGYLGQTAEKTTAVVQRALGGVLFIDEAYALAEDQYGREAVDTLVKDMEDHRDDLVVIVAGYPGPMARFVGTNPGLESRFSRTITFEDYSADELRQIFASMARAADFAPEQATLDRFDRLAAEQARGEGFGNGRWARNVLDAAIARHAWRLRDVDRPTLDQLRTLVPEDLEDVVDIGTDSGGTP</sequence>
<dbReference type="CDD" id="cd00009">
    <property type="entry name" value="AAA"/>
    <property type="match status" value="1"/>
</dbReference>
<dbReference type="PRINTS" id="PR00819">
    <property type="entry name" value="CBXCFQXSUPER"/>
</dbReference>
<dbReference type="Gene3D" id="1.10.8.60">
    <property type="match status" value="1"/>
</dbReference>
<reference evidence="6" key="2">
    <citation type="submission" date="2020-09" db="EMBL/GenBank/DDBJ databases">
        <authorList>
            <person name="Sun Q."/>
            <person name="Ohkuma M."/>
        </authorList>
    </citation>
    <scope>NUCLEOTIDE SEQUENCE</scope>
    <source>
        <strain evidence="6">JCM 3051</strain>
    </source>
</reference>
<dbReference type="Pfam" id="PF00004">
    <property type="entry name" value="AAA"/>
    <property type="match status" value="1"/>
</dbReference>
<feature type="compositionally biased region" description="Low complexity" evidence="4">
    <location>
        <begin position="152"/>
        <end position="162"/>
    </location>
</feature>
<keyword evidence="2" id="KW-0547">Nucleotide-binding</keyword>
<dbReference type="RefSeq" id="WP_189087013.1">
    <property type="nucleotide sequence ID" value="NZ_BMPT01000007.1"/>
</dbReference>
<gene>
    <name evidence="6" type="ORF">GCM10010102_22360</name>
</gene>
<dbReference type="InterPro" id="IPR003593">
    <property type="entry name" value="AAA+_ATPase"/>
</dbReference>
<evidence type="ECO:0000256" key="2">
    <source>
        <dbReference type="ARBA" id="ARBA00022741"/>
    </source>
</evidence>
<dbReference type="SMART" id="SM00382">
    <property type="entry name" value="AAA"/>
    <property type="match status" value="1"/>
</dbReference>
<dbReference type="InterPro" id="IPR003959">
    <property type="entry name" value="ATPase_AAA_core"/>
</dbReference>
<protein>
    <recommendedName>
        <fullName evidence="5">AAA+ ATPase domain-containing protein</fullName>
    </recommendedName>
</protein>
<evidence type="ECO:0000256" key="4">
    <source>
        <dbReference type="SAM" id="MobiDB-lite"/>
    </source>
</evidence>
<proteinExistence type="inferred from homology"/>
<dbReference type="PANTHER" id="PTHR43392">
    <property type="entry name" value="AAA-TYPE ATPASE FAMILY PROTEIN / ANKYRIN REPEAT FAMILY PROTEIN"/>
    <property type="match status" value="1"/>
</dbReference>
<dbReference type="FunFam" id="3.40.50.300:FF:000216">
    <property type="entry name" value="Type VII secretion ATPase EccA"/>
    <property type="match status" value="1"/>
</dbReference>
<dbReference type="SUPFAM" id="SSF52540">
    <property type="entry name" value="P-loop containing nucleoside triphosphate hydrolases"/>
    <property type="match status" value="1"/>
</dbReference>
<dbReference type="Pfam" id="PF17866">
    <property type="entry name" value="AAA_lid_6"/>
    <property type="match status" value="1"/>
</dbReference>
<dbReference type="EMBL" id="BMPT01000007">
    <property type="protein sequence ID" value="GGM26192.1"/>
    <property type="molecule type" value="Genomic_DNA"/>
</dbReference>
<evidence type="ECO:0000259" key="5">
    <source>
        <dbReference type="SMART" id="SM00382"/>
    </source>
</evidence>
<dbReference type="InterPro" id="IPR000641">
    <property type="entry name" value="CbxX/CfxQ"/>
</dbReference>
<name>A0A8H9GGW7_9MICO</name>
<reference evidence="6" key="1">
    <citation type="journal article" date="2014" name="Int. J. Syst. Evol. Microbiol.">
        <title>Complete genome sequence of Corynebacterium casei LMG S-19264T (=DSM 44701T), isolated from a smear-ripened cheese.</title>
        <authorList>
            <consortium name="US DOE Joint Genome Institute (JGI-PGF)"/>
            <person name="Walter F."/>
            <person name="Albersmeier A."/>
            <person name="Kalinowski J."/>
            <person name="Ruckert C."/>
        </authorList>
    </citation>
    <scope>NUCLEOTIDE SEQUENCE</scope>
    <source>
        <strain evidence="6">JCM 3051</strain>
    </source>
</reference>
<evidence type="ECO:0000256" key="3">
    <source>
        <dbReference type="ARBA" id="ARBA00022840"/>
    </source>
</evidence>
<keyword evidence="3" id="KW-0067">ATP-binding</keyword>
<dbReference type="Gene3D" id="3.40.50.300">
    <property type="entry name" value="P-loop containing nucleotide triphosphate hydrolases"/>
    <property type="match status" value="1"/>
</dbReference>
<dbReference type="InterPro" id="IPR027417">
    <property type="entry name" value="P-loop_NTPase"/>
</dbReference>
<organism evidence="6 7">
    <name type="scientific">Promicromonospora citrea</name>
    <dbReference type="NCBI Taxonomy" id="43677"/>
    <lineage>
        <taxon>Bacteria</taxon>
        <taxon>Bacillati</taxon>
        <taxon>Actinomycetota</taxon>
        <taxon>Actinomycetes</taxon>
        <taxon>Micrococcales</taxon>
        <taxon>Promicromonosporaceae</taxon>
        <taxon>Promicromonospora</taxon>
    </lineage>
</organism>
<comment type="caution">
    <text evidence="6">The sequence shown here is derived from an EMBL/GenBank/DDBJ whole genome shotgun (WGS) entry which is preliminary data.</text>
</comment>
<evidence type="ECO:0000256" key="1">
    <source>
        <dbReference type="ARBA" id="ARBA00010378"/>
    </source>
</evidence>
<dbReference type="GO" id="GO:0005524">
    <property type="term" value="F:ATP binding"/>
    <property type="evidence" value="ECO:0007669"/>
    <property type="project" value="UniProtKB-KW"/>
</dbReference>
<evidence type="ECO:0000313" key="7">
    <source>
        <dbReference type="Proteomes" id="UP000655589"/>
    </source>
</evidence>
<keyword evidence="7" id="KW-1185">Reference proteome</keyword>
<comment type="similarity">
    <text evidence="1">Belongs to the CbxX/CfxQ family.</text>
</comment>
<accession>A0A8H9GGW7</accession>
<dbReference type="Proteomes" id="UP000655589">
    <property type="component" value="Unassembled WGS sequence"/>
</dbReference>
<dbReference type="InterPro" id="IPR041627">
    <property type="entry name" value="AAA_lid_6"/>
</dbReference>
<dbReference type="AlphaFoldDB" id="A0A8H9GGW7"/>
<feature type="region of interest" description="Disordered" evidence="4">
    <location>
        <begin position="139"/>
        <end position="200"/>
    </location>
</feature>
<dbReference type="GO" id="GO:0016887">
    <property type="term" value="F:ATP hydrolysis activity"/>
    <property type="evidence" value="ECO:0007669"/>
    <property type="project" value="InterPro"/>
</dbReference>
<dbReference type="PANTHER" id="PTHR43392:SF2">
    <property type="entry name" value="AAA-TYPE ATPASE FAMILY PROTEIN _ ANKYRIN REPEAT FAMILY PROTEIN"/>
    <property type="match status" value="1"/>
</dbReference>
<feature type="domain" description="AAA+ ATPase" evidence="5">
    <location>
        <begin position="245"/>
        <end position="380"/>
    </location>
</feature>